<dbReference type="OrthoDB" id="5575722at2759"/>
<feature type="compositionally biased region" description="Acidic residues" evidence="1">
    <location>
        <begin position="782"/>
        <end position="792"/>
    </location>
</feature>
<dbReference type="RefSeq" id="XP_007804798.1">
    <property type="nucleotide sequence ID" value="XM_007806607.1"/>
</dbReference>
<feature type="compositionally biased region" description="Polar residues" evidence="1">
    <location>
        <begin position="673"/>
        <end position="683"/>
    </location>
</feature>
<feature type="compositionally biased region" description="Basic residues" evidence="1">
    <location>
        <begin position="687"/>
        <end position="699"/>
    </location>
</feature>
<evidence type="ECO:0000313" key="4">
    <source>
        <dbReference type="Proteomes" id="UP000019373"/>
    </source>
</evidence>
<organism evidence="3 4">
    <name type="scientific">Endocarpon pusillum (strain Z07020 / HMAS-L-300199)</name>
    <name type="common">Lichen-forming fungus</name>
    <dbReference type="NCBI Taxonomy" id="1263415"/>
    <lineage>
        <taxon>Eukaryota</taxon>
        <taxon>Fungi</taxon>
        <taxon>Dikarya</taxon>
        <taxon>Ascomycota</taxon>
        <taxon>Pezizomycotina</taxon>
        <taxon>Eurotiomycetes</taxon>
        <taxon>Chaetothyriomycetidae</taxon>
        <taxon>Verrucariales</taxon>
        <taxon>Verrucariaceae</taxon>
        <taxon>Endocarpon</taxon>
    </lineage>
</organism>
<dbReference type="Pfam" id="PF14661">
    <property type="entry name" value="HAUS6_N"/>
    <property type="match status" value="1"/>
</dbReference>
<evidence type="ECO:0000313" key="3">
    <source>
        <dbReference type="EMBL" id="ERF69541.1"/>
    </source>
</evidence>
<dbReference type="Proteomes" id="UP000019373">
    <property type="component" value="Unassembled WGS sequence"/>
</dbReference>
<dbReference type="EMBL" id="KE721402">
    <property type="protein sequence ID" value="ERF69541.1"/>
    <property type="molecule type" value="Genomic_DNA"/>
</dbReference>
<proteinExistence type="predicted"/>
<gene>
    <name evidence="3" type="ORF">EPUS_01871</name>
</gene>
<dbReference type="eggNOG" id="ENOG502S4RN">
    <property type="taxonomic scope" value="Eukaryota"/>
</dbReference>
<keyword evidence="4" id="KW-1185">Reference proteome</keyword>
<name>U1GCW7_ENDPU</name>
<evidence type="ECO:0000259" key="2">
    <source>
        <dbReference type="Pfam" id="PF14661"/>
    </source>
</evidence>
<feature type="region of interest" description="Disordered" evidence="1">
    <location>
        <begin position="416"/>
        <end position="474"/>
    </location>
</feature>
<feature type="compositionally biased region" description="Polar residues" evidence="1">
    <location>
        <begin position="416"/>
        <end position="426"/>
    </location>
</feature>
<feature type="region of interest" description="Disordered" evidence="1">
    <location>
        <begin position="583"/>
        <end position="800"/>
    </location>
</feature>
<feature type="region of interest" description="Disordered" evidence="1">
    <location>
        <begin position="509"/>
        <end position="544"/>
    </location>
</feature>
<feature type="compositionally biased region" description="Polar residues" evidence="1">
    <location>
        <begin position="633"/>
        <end position="653"/>
    </location>
</feature>
<dbReference type="GeneID" id="19236925"/>
<protein>
    <recommendedName>
        <fullName evidence="2">HAUS augmin-like complex subunit 6 N-terminal domain-containing protein</fullName>
    </recommendedName>
</protein>
<evidence type="ECO:0000256" key="1">
    <source>
        <dbReference type="SAM" id="MobiDB-lite"/>
    </source>
</evidence>
<dbReference type="HOGENOM" id="CLU_013984_0_1_1"/>
<feature type="region of interest" description="Disordered" evidence="1">
    <location>
        <begin position="1"/>
        <end position="24"/>
    </location>
</feature>
<dbReference type="AlphaFoldDB" id="U1GCW7"/>
<accession>U1GCW7</accession>
<feature type="compositionally biased region" description="Polar residues" evidence="1">
    <location>
        <begin position="523"/>
        <end position="536"/>
    </location>
</feature>
<dbReference type="InterPro" id="IPR028163">
    <property type="entry name" value="HAUS_6_N"/>
</dbReference>
<feature type="domain" description="HAUS augmin-like complex subunit 6 N-terminal" evidence="2">
    <location>
        <begin position="38"/>
        <end position="264"/>
    </location>
</feature>
<feature type="compositionally biased region" description="Polar residues" evidence="1">
    <location>
        <begin position="10"/>
        <end position="23"/>
    </location>
</feature>
<sequence length="800" mass="89113">MQVSVPKIAGTTTPAGSKTQTADVTAPNWAGPSNIVAFLRCLRLLDLDLLDDWPVIHKELFSAKTSQQNLQLRVKCVEWSLYRLFETWDPAYTKDKLRPFFPPLAPLQSINLRAALYRGLTELKKNGILGKEAILRKTMLDECKGDKFEEVLRVFAMAILRKEACRRLHSASPTPTRYVEVLTAPEDLSIEQREGLLPLVLAHRIDLKKQLDERRRIDGEFRNEMRHLEDARAKLREKRKVVLARQGKLPNITQEKLEAISDDVQVAWTGNEQWAEVLLHGGLSNLELPLTGNAVDDGAQQIRSTTENEPLSCPPNNLLADLNERIEKHRSRLRNWTEFRDSLEKSQKDPKRETPVQTRKAILDFTAHQELRPGIPRNESVVSTETVPQAPSYHSEVIEAMRAELANLRAYNSSRKVFPTKSSSQYHVKRDVQQKHNSTGTMSNTDGPPPEGKSGDAEIFRGDGTTGQSSHQAGEYDVWQQDVSKHGEDYFSQIQSDDTEGTSLIQNTHIAQQPSEPSRARVPNNNVEQSKTTLSEASKCHSIESSGVQLPLVSRNRYDDELSSPTFKQGRLRLPPQSRQLLQNQTTTQQSTDPVPTESEPDIFSANLPSPSPPKPTGTTLLERTRQSMALLPSSTDTAPINQTHPTTSSQDRQPQNLNLKPKPKPKHPGLSPATTLPPNRSATAIPKHHPLSRAKTTPHPKPTPDQTQTAQETSSASYSTPQRGSDRGGDVDADLDLFSEQADYASVFKSRPKVAVSPPVIGSSSPERGPGRRGSTFGSLGEEEHENEVDDQGSGWGWR</sequence>
<reference evidence="4" key="1">
    <citation type="journal article" date="2014" name="BMC Genomics">
        <title>Genome characteristics reveal the impact of lichenization on lichen-forming fungus Endocarpon pusillum Hedwig (Verrucariales, Ascomycota).</title>
        <authorList>
            <person name="Wang Y.-Y."/>
            <person name="Liu B."/>
            <person name="Zhang X.-Y."/>
            <person name="Zhou Q.-M."/>
            <person name="Zhang T."/>
            <person name="Li H."/>
            <person name="Yu Y.-F."/>
            <person name="Zhang X.-L."/>
            <person name="Hao X.-Y."/>
            <person name="Wang M."/>
            <person name="Wang L."/>
            <person name="Wei J.-C."/>
        </authorList>
    </citation>
    <scope>NUCLEOTIDE SEQUENCE [LARGE SCALE GENOMIC DNA]</scope>
    <source>
        <strain evidence="4">Z07020 / HMAS-L-300199</strain>
    </source>
</reference>
<dbReference type="OMA" id="SEASKCH"/>
<feature type="compositionally biased region" description="Low complexity" evidence="1">
    <location>
        <begin position="583"/>
        <end position="592"/>
    </location>
</feature>
<feature type="compositionally biased region" description="Polar residues" evidence="1">
    <location>
        <begin position="435"/>
        <end position="446"/>
    </location>
</feature>
<feature type="compositionally biased region" description="Polar residues" evidence="1">
    <location>
        <begin position="705"/>
        <end position="724"/>
    </location>
</feature>